<dbReference type="InterPro" id="IPR026022">
    <property type="entry name" value="PhoU_dom"/>
</dbReference>
<dbReference type="InterPro" id="IPR038078">
    <property type="entry name" value="PhoU-like_sf"/>
</dbReference>
<dbReference type="SUPFAM" id="SSF109755">
    <property type="entry name" value="PhoU-like"/>
    <property type="match status" value="1"/>
</dbReference>
<dbReference type="PANTHER" id="PTHR42930">
    <property type="entry name" value="PHOSPHATE-SPECIFIC TRANSPORT SYSTEM ACCESSORY PROTEIN PHOU"/>
    <property type="match status" value="1"/>
</dbReference>
<accession>A0A943I1C8</accession>
<comment type="caution">
    <text evidence="2">The sequence shown here is derived from an EMBL/GenBank/DDBJ whole genome shotgun (WGS) entry which is preliminary data.</text>
</comment>
<dbReference type="Proteomes" id="UP000754226">
    <property type="component" value="Unassembled WGS sequence"/>
</dbReference>
<dbReference type="AlphaFoldDB" id="A0A943I1C8"/>
<protein>
    <submittedName>
        <fullName evidence="2">Phosphate signaling complex protein PhoU</fullName>
    </submittedName>
</protein>
<proteinExistence type="predicted"/>
<dbReference type="NCBIfam" id="TIGR02135">
    <property type="entry name" value="phoU_full"/>
    <property type="match status" value="1"/>
</dbReference>
<evidence type="ECO:0000259" key="1">
    <source>
        <dbReference type="Pfam" id="PF01895"/>
    </source>
</evidence>
<dbReference type="EMBL" id="JAGZCZ010000005">
    <property type="protein sequence ID" value="MBS5519770.1"/>
    <property type="molecule type" value="Genomic_DNA"/>
</dbReference>
<sequence length="221" mass="25190">MRDAYVESLEEMHKDVEKLICALKDTIKRTGEAMLSMDVDMAREIRDGDEAFDNMIRDIMHKDLNIQVLQSPVAGDWRSLVGTFKMLGDMERIADHCSDISSYVLRIAGMKNPLPLPKGVDHLYEDMEGLVTTAFDCWLSGDSKTAELIKDKDDVIDARFNQLLFDLSNKIENREDRASIGAYVDYVLIIKYIERMADHGTNIGEWVVFQKNNQLPGRPSL</sequence>
<evidence type="ECO:0000313" key="2">
    <source>
        <dbReference type="EMBL" id="MBS5519770.1"/>
    </source>
</evidence>
<organism evidence="2 3">
    <name type="scientific">Acidaminococcus intestini</name>
    <dbReference type="NCBI Taxonomy" id="187327"/>
    <lineage>
        <taxon>Bacteria</taxon>
        <taxon>Bacillati</taxon>
        <taxon>Bacillota</taxon>
        <taxon>Negativicutes</taxon>
        <taxon>Acidaminococcales</taxon>
        <taxon>Acidaminococcaceae</taxon>
        <taxon>Acidaminococcus</taxon>
    </lineage>
</organism>
<name>A0A943I1C8_9FIRM</name>
<feature type="domain" description="PhoU" evidence="1">
    <location>
        <begin position="24"/>
        <end position="103"/>
    </location>
</feature>
<dbReference type="GO" id="GO:0030643">
    <property type="term" value="P:intracellular phosphate ion homeostasis"/>
    <property type="evidence" value="ECO:0007669"/>
    <property type="project" value="InterPro"/>
</dbReference>
<dbReference type="InterPro" id="IPR028366">
    <property type="entry name" value="PhoU"/>
</dbReference>
<evidence type="ECO:0000313" key="3">
    <source>
        <dbReference type="Proteomes" id="UP000754226"/>
    </source>
</evidence>
<dbReference type="Pfam" id="PF01895">
    <property type="entry name" value="PhoU"/>
    <property type="match status" value="2"/>
</dbReference>
<feature type="domain" description="PhoU" evidence="1">
    <location>
        <begin position="124"/>
        <end position="207"/>
    </location>
</feature>
<gene>
    <name evidence="2" type="primary">phoU</name>
    <name evidence="2" type="ORF">KHX13_05490</name>
</gene>
<dbReference type="GO" id="GO:0045936">
    <property type="term" value="P:negative regulation of phosphate metabolic process"/>
    <property type="evidence" value="ECO:0007669"/>
    <property type="project" value="InterPro"/>
</dbReference>
<dbReference type="Gene3D" id="1.20.58.220">
    <property type="entry name" value="Phosphate transport system protein phou homolog 2, domain 2"/>
    <property type="match status" value="1"/>
</dbReference>
<dbReference type="PANTHER" id="PTHR42930:SF3">
    <property type="entry name" value="PHOSPHATE-SPECIFIC TRANSPORT SYSTEM ACCESSORY PROTEIN PHOU"/>
    <property type="match status" value="1"/>
</dbReference>
<reference evidence="2" key="1">
    <citation type="submission" date="2021-02" db="EMBL/GenBank/DDBJ databases">
        <title>Infant gut strain persistence is associated with maternal origin, phylogeny, and functional potential including surface adhesion and iron acquisition.</title>
        <authorList>
            <person name="Lou Y.C."/>
        </authorList>
    </citation>
    <scope>NUCLEOTIDE SEQUENCE</scope>
    <source>
        <strain evidence="2">L3_106_000M1_dasL3_106_000M1_concoct_15</strain>
    </source>
</reference>